<evidence type="ECO:0000259" key="6">
    <source>
        <dbReference type="SMART" id="SM00382"/>
    </source>
</evidence>
<feature type="compositionally biased region" description="Polar residues" evidence="5">
    <location>
        <begin position="917"/>
        <end position="937"/>
    </location>
</feature>
<keyword evidence="8" id="KW-1185">Reference proteome</keyword>
<feature type="compositionally biased region" description="Basic residues" evidence="5">
    <location>
        <begin position="731"/>
        <end position="748"/>
    </location>
</feature>
<feature type="region of interest" description="Disordered" evidence="5">
    <location>
        <begin position="704"/>
        <end position="802"/>
    </location>
</feature>
<dbReference type="InterPro" id="IPR027417">
    <property type="entry name" value="P-loop_NTPase"/>
</dbReference>
<dbReference type="Gene3D" id="3.30.40.10">
    <property type="entry name" value="Zinc/RING finger domain, C3HC4 (zinc finger)"/>
    <property type="match status" value="1"/>
</dbReference>
<keyword evidence="2" id="KW-0479">Metal-binding</keyword>
<comment type="pathway">
    <text evidence="1">Porphyrin-containing compound metabolism; chlorophyll biosynthesis.</text>
</comment>
<feature type="region of interest" description="Disordered" evidence="5">
    <location>
        <begin position="405"/>
        <end position="424"/>
    </location>
</feature>
<dbReference type="SUPFAM" id="SSF52540">
    <property type="entry name" value="P-loop containing nucleoside triphosphate hydrolases"/>
    <property type="match status" value="1"/>
</dbReference>
<gene>
    <name evidence="7" type="ORF">Sango_0325000</name>
</gene>
<dbReference type="Gene3D" id="3.40.50.300">
    <property type="entry name" value="P-loop containing nucleotide triphosphate hydrolases"/>
    <property type="match status" value="1"/>
</dbReference>
<dbReference type="Pfam" id="PF24294">
    <property type="entry name" value="Chromo_PTM"/>
    <property type="match status" value="1"/>
</dbReference>
<reference evidence="7" key="1">
    <citation type="submission" date="2020-06" db="EMBL/GenBank/DDBJ databases">
        <authorList>
            <person name="Li T."/>
            <person name="Hu X."/>
            <person name="Zhang T."/>
            <person name="Song X."/>
            <person name="Zhang H."/>
            <person name="Dai N."/>
            <person name="Sheng W."/>
            <person name="Hou X."/>
            <person name="Wei L."/>
        </authorList>
    </citation>
    <scope>NUCLEOTIDE SEQUENCE</scope>
    <source>
        <strain evidence="7">K16</strain>
        <tissue evidence="7">Leaf</tissue>
    </source>
</reference>
<reference evidence="7" key="2">
    <citation type="journal article" date="2024" name="Plant">
        <title>Genomic evolution and insights into agronomic trait innovations of Sesamum species.</title>
        <authorList>
            <person name="Miao H."/>
            <person name="Wang L."/>
            <person name="Qu L."/>
            <person name="Liu H."/>
            <person name="Sun Y."/>
            <person name="Le M."/>
            <person name="Wang Q."/>
            <person name="Wei S."/>
            <person name="Zheng Y."/>
            <person name="Lin W."/>
            <person name="Duan Y."/>
            <person name="Cao H."/>
            <person name="Xiong S."/>
            <person name="Wang X."/>
            <person name="Wei L."/>
            <person name="Li C."/>
            <person name="Ma Q."/>
            <person name="Ju M."/>
            <person name="Zhao R."/>
            <person name="Li G."/>
            <person name="Mu C."/>
            <person name="Tian Q."/>
            <person name="Mei H."/>
            <person name="Zhang T."/>
            <person name="Gao T."/>
            <person name="Zhang H."/>
        </authorList>
    </citation>
    <scope>NUCLEOTIDE SEQUENCE</scope>
    <source>
        <strain evidence="7">K16</strain>
    </source>
</reference>
<accession>A0AAE1X8X0</accession>
<dbReference type="InterPro" id="IPR011011">
    <property type="entry name" value="Znf_FYVE_PHD"/>
</dbReference>
<feature type="compositionally biased region" description="Basic and acidic residues" evidence="5">
    <location>
        <begin position="938"/>
        <end position="955"/>
    </location>
</feature>
<evidence type="ECO:0000313" key="7">
    <source>
        <dbReference type="EMBL" id="KAK4407440.1"/>
    </source>
</evidence>
<dbReference type="InterPro" id="IPR056618">
    <property type="entry name" value="Chromo_PTM"/>
</dbReference>
<dbReference type="Pfam" id="PF01078">
    <property type="entry name" value="Mg_chelatase"/>
    <property type="match status" value="1"/>
</dbReference>
<dbReference type="PANTHER" id="PTHR43473">
    <property type="entry name" value="MAGNESIUM-CHELATASE SUBUNIT CHLD, CHLOROPLASTIC"/>
    <property type="match status" value="1"/>
</dbReference>
<feature type="domain" description="AAA+ ATPase" evidence="6">
    <location>
        <begin position="1267"/>
        <end position="1448"/>
    </location>
</feature>
<feature type="compositionally biased region" description="Basic residues" evidence="5">
    <location>
        <begin position="715"/>
        <end position="724"/>
    </location>
</feature>
<feature type="compositionally biased region" description="Basic residues" evidence="5">
    <location>
        <begin position="410"/>
        <end position="420"/>
    </location>
</feature>
<dbReference type="CDD" id="cd00009">
    <property type="entry name" value="AAA"/>
    <property type="match status" value="1"/>
</dbReference>
<comment type="caution">
    <text evidence="7">The sequence shown here is derived from an EMBL/GenBank/DDBJ whole genome shotgun (WGS) entry which is preliminary data.</text>
</comment>
<evidence type="ECO:0000256" key="4">
    <source>
        <dbReference type="ARBA" id="ARBA00022833"/>
    </source>
</evidence>
<dbReference type="InterPro" id="IPR000523">
    <property type="entry name" value="Mg_chelatse_chII-like_cat_dom"/>
</dbReference>
<dbReference type="SMART" id="SM00382">
    <property type="entry name" value="AAA"/>
    <property type="match status" value="1"/>
</dbReference>
<dbReference type="EMBL" id="JACGWL010000002">
    <property type="protein sequence ID" value="KAK4407440.1"/>
    <property type="molecule type" value="Genomic_DNA"/>
</dbReference>
<keyword evidence="3" id="KW-0863">Zinc-finger</keyword>
<evidence type="ECO:0000256" key="3">
    <source>
        <dbReference type="ARBA" id="ARBA00022771"/>
    </source>
</evidence>
<evidence type="ECO:0000256" key="5">
    <source>
        <dbReference type="SAM" id="MobiDB-lite"/>
    </source>
</evidence>
<dbReference type="InterPro" id="IPR003593">
    <property type="entry name" value="AAA+_ATPase"/>
</dbReference>
<evidence type="ECO:0000256" key="1">
    <source>
        <dbReference type="ARBA" id="ARBA00005173"/>
    </source>
</evidence>
<protein>
    <submittedName>
        <fullName evidence="7">Magnesium-chelatase subunit ChlD, chloroplastic</fullName>
    </submittedName>
</protein>
<feature type="compositionally biased region" description="Basic residues" evidence="5">
    <location>
        <begin position="774"/>
        <end position="802"/>
    </location>
</feature>
<feature type="region of interest" description="Disordered" evidence="5">
    <location>
        <begin position="917"/>
        <end position="955"/>
    </location>
</feature>
<organism evidence="7 8">
    <name type="scientific">Sesamum angolense</name>
    <dbReference type="NCBI Taxonomy" id="2727404"/>
    <lineage>
        <taxon>Eukaryota</taxon>
        <taxon>Viridiplantae</taxon>
        <taxon>Streptophyta</taxon>
        <taxon>Embryophyta</taxon>
        <taxon>Tracheophyta</taxon>
        <taxon>Spermatophyta</taxon>
        <taxon>Magnoliopsida</taxon>
        <taxon>eudicotyledons</taxon>
        <taxon>Gunneridae</taxon>
        <taxon>Pentapetalae</taxon>
        <taxon>asterids</taxon>
        <taxon>lamiids</taxon>
        <taxon>Lamiales</taxon>
        <taxon>Pedaliaceae</taxon>
        <taxon>Sesamum</taxon>
    </lineage>
</organism>
<dbReference type="Proteomes" id="UP001289374">
    <property type="component" value="Unassembled WGS sequence"/>
</dbReference>
<name>A0AAE1X8X0_9LAMI</name>
<dbReference type="SUPFAM" id="SSF57903">
    <property type="entry name" value="FYVE/PHD zinc finger"/>
    <property type="match status" value="1"/>
</dbReference>
<dbReference type="GO" id="GO:0008270">
    <property type="term" value="F:zinc ion binding"/>
    <property type="evidence" value="ECO:0007669"/>
    <property type="project" value="UniProtKB-KW"/>
</dbReference>
<dbReference type="InterPro" id="IPR013083">
    <property type="entry name" value="Znf_RING/FYVE/PHD"/>
</dbReference>
<keyword evidence="4" id="KW-0862">Zinc</keyword>
<proteinExistence type="predicted"/>
<dbReference type="PANTHER" id="PTHR43473:SF2">
    <property type="entry name" value="MAGNESIUM-CHELATASE SUBUNIT CHLD, CHLOROPLASTIC"/>
    <property type="match status" value="1"/>
</dbReference>
<sequence length="1534" mass="170255">MEANHKTNLVIRDLALNFLASKVIFIDEVVRGVGGTRTDLDARSYSIQSAFLGKRQLPNVHPTPSETLNENEAFAEKVSHEKSMVTTYSSNTELENAEHANAQLETGNDGVKMEIHLASSEGSAEVSQTFLKIDTLKESGPDLSNRFPEIQDDCQIPEKLVNTGDHYMTLNTENVEKGNNLGLENYSSGPCTAKSGGVLSQVHPGTNYVNWYEFARTASLFFEEVTYKSSDKTSEDAPRSVEEIVAGQLKVISNRFAEFSWSNVNNSSMNSRKERCGWCIYCRVPEDGRDCLFIMNDRIPAVENYTCEVLGIQPGINRKNHLIDVMCHVICIEDHLQGLLLGPWLNPDYSMLWRKSVLGVADIASLKKLLLELESNLHHLALSADWRKHVDSVATMGSASHIVSSSARASSRHGIAKKRTKSSEVVTTPSSNAATGLSLFWWRGGRGSRMLFNWKVLPCSLASKAARQGGRKKIPGILYPDSGEYAKRTKYASWRAAVRELNANIRWDEIGNTNLLSKMDKDPKKSIRSFKKVIIRRKCCEGAVVRYLLDFGKRRFIPDVVVRHGSMLEDSSSERKKYWLEESHVPLHLLKSFEEKRIARKSNKMEPGKVHDNSGVAGMPSKKKGFEYLFARAERLEKNQCGHCNKDVLIREAVSCQHCKGQETDIDLIFGFFHKRHARKSAGSISTECIYTCHKCQDGKFMKTDAREGKSQPPKSKHASKHGVKPLGSGKGKKRGKPKRPVNSKNTKKVTLVIPLRRSARNAERIAKLSLQKTKVKKRKKGKQAKSGKGKSTKLKSGFSKKKRTPVNSSYWLNGVQLSRRANDERLIYFRSRMLLVRSGEVPSGHDKPQCSLCSEVDYNSGLNYVACQICGVWLHGDALGLTADKIENLIGFKCHTCLNKRPPVCPHHCQTGSSKAELVSENNTKTEYTGEDSNCTHPDERSADQKSHSTDESKDMFLTVDREKQSSGSMLDSDQKDNDFTLSEKILLGNDSVELGEKKEGVLNAVEIEFTTCNSDMVKEAEYVPLMHNLVKNGLTNNREVLESGTDRALSDASELSPQTVSNVRSEHVSKVRKNVVLKITSKLSVKRVADCYVYKGIQPDIMVNSIRKLILVLSVQWVWLVLLVSFECWTSSFTNASKKYRQGSAVLSHCIDDYCAMALSTPIPPLCSPSKSLLSLKSLKPLNPLLVFSHSSRPRTHFSHTKSRRLRVEATAILDSANGSVGVAPAKEDENATASPYGRQFFPLAAVVGQDAIKTALLLGAVDRDVGGIAISGKRGTAKTVMARGLHAILPPIEVVVGSVANADPACPEEWEEGLSNKVEYDSAGNIKTQIVRSPFVQIPLGVTEDRLVGSVDVEESVKSGTTVFQPGLLAEAHRGVLYVDEINLLDEGISNLLLNVLTEGVNIVEREGISFRHPCKPLLIATYNPEEGAVREHLLDRIAINLSADLPMSFEDRVAAVEIATQFQEQSNEVLKMVEEEMDDAKTQIILAREYLKDVSISREQLKYLVMEALRGGCQLLKGHSISALILENIE</sequence>
<evidence type="ECO:0000313" key="8">
    <source>
        <dbReference type="Proteomes" id="UP001289374"/>
    </source>
</evidence>
<dbReference type="GO" id="GO:0005524">
    <property type="term" value="F:ATP binding"/>
    <property type="evidence" value="ECO:0007669"/>
    <property type="project" value="InterPro"/>
</dbReference>
<evidence type="ECO:0000256" key="2">
    <source>
        <dbReference type="ARBA" id="ARBA00022723"/>
    </source>
</evidence>